<comment type="caution">
    <text evidence="2">The sequence shown here is derived from an EMBL/GenBank/DDBJ whole genome shotgun (WGS) entry which is preliminary data.</text>
</comment>
<keyword evidence="1" id="KW-1133">Transmembrane helix</keyword>
<dbReference type="EMBL" id="AFQO01000016">
    <property type="protein sequence ID" value="EGT74165.1"/>
    <property type="molecule type" value="Genomic_DNA"/>
</dbReference>
<dbReference type="eggNOG" id="ENOG5031K4X">
    <property type="taxonomic scope" value="Bacteria"/>
</dbReference>
<protein>
    <recommendedName>
        <fullName evidence="4">YcxB-like protein domain-containing protein</fullName>
    </recommendedName>
</protein>
<evidence type="ECO:0000313" key="2">
    <source>
        <dbReference type="EMBL" id="EGT74165.1"/>
    </source>
</evidence>
<dbReference type="PATRIC" id="fig|1028803.3.peg.1730"/>
<dbReference type="AlphaFoldDB" id="F9GR56"/>
<reference evidence="2 3" key="1">
    <citation type="journal article" date="2011" name="J. Bacteriol.">
        <title>Genome Sequences for Five Strains of the Emerging Pathogen Haemophilus haemolyticus.</title>
        <authorList>
            <person name="Jordan I.K."/>
            <person name="Conley A.B."/>
            <person name="Antonov I.V."/>
            <person name="Arthur R.A."/>
            <person name="Cook E.D."/>
            <person name="Cooper G.P."/>
            <person name="Jones B.L."/>
            <person name="Knipe K.M."/>
            <person name="Lee K.J."/>
            <person name="Liu X."/>
            <person name="Mitchell G.J."/>
            <person name="Pande P.R."/>
            <person name="Petit R.A."/>
            <person name="Qin S."/>
            <person name="Rajan V.N."/>
            <person name="Sarda S."/>
            <person name="Sebastian A."/>
            <person name="Tang S."/>
            <person name="Thapliyal R."/>
            <person name="Varghese N.J."/>
            <person name="Ye T."/>
            <person name="Katz L.S."/>
            <person name="Wang X."/>
            <person name="Rowe L."/>
            <person name="Frace M."/>
            <person name="Mayer L.W."/>
        </authorList>
    </citation>
    <scope>NUCLEOTIDE SEQUENCE [LARGE SCALE GENOMIC DNA]</scope>
    <source>
        <strain evidence="2 3">M19501</strain>
    </source>
</reference>
<proteinExistence type="predicted"/>
<sequence length="202" mass="24209">MLTKKEYKMEITYQPVLDKSYSKVARKVSRDIYKHNKFRKIMHIGDFLLYLLFLIPSCFIAFVMMDWSEYFYDYYENILAYYVGYILLVISLLAFIYAVLIRPYLNNRAIQSQVLNRIEQEKRTVRIQDDGLYSEIALCQTLYNYRYIHHIENHYGYLMIRVDTGLFFLIPHSAFQDDAHRAAFEAALREKIKAYQAEPLSK</sequence>
<organism evidence="2 3">
    <name type="scientific">Haemophilus haemolyticus M19501</name>
    <dbReference type="NCBI Taxonomy" id="1028803"/>
    <lineage>
        <taxon>Bacteria</taxon>
        <taxon>Pseudomonadati</taxon>
        <taxon>Pseudomonadota</taxon>
        <taxon>Gammaproteobacteria</taxon>
        <taxon>Pasteurellales</taxon>
        <taxon>Pasteurellaceae</taxon>
        <taxon>Haemophilus</taxon>
    </lineage>
</organism>
<accession>F9GR56</accession>
<gene>
    <name evidence="2" type="ORF">GG9_1652</name>
</gene>
<evidence type="ECO:0000313" key="3">
    <source>
        <dbReference type="Proteomes" id="UP000003258"/>
    </source>
</evidence>
<feature type="transmembrane region" description="Helical" evidence="1">
    <location>
        <begin position="47"/>
        <end position="67"/>
    </location>
</feature>
<dbReference type="Proteomes" id="UP000003258">
    <property type="component" value="Unassembled WGS sequence"/>
</dbReference>
<feature type="transmembrane region" description="Helical" evidence="1">
    <location>
        <begin position="79"/>
        <end position="100"/>
    </location>
</feature>
<keyword evidence="1" id="KW-0472">Membrane</keyword>
<keyword evidence="1" id="KW-0812">Transmembrane</keyword>
<evidence type="ECO:0008006" key="4">
    <source>
        <dbReference type="Google" id="ProtNLM"/>
    </source>
</evidence>
<evidence type="ECO:0000256" key="1">
    <source>
        <dbReference type="SAM" id="Phobius"/>
    </source>
</evidence>
<name>F9GR56_HAEHA</name>